<sequence>AKRMLSPFRLRCSLLAFVVCGLVFQVHKLRSAPLKVTGPPSPIAAAVGEDAVLPCRFSPAQGALDTEVTWFRENFSPFVHRYKGGQDQYGEQMLQYQGRTELLRNGLAQGSVDLKIFHVRLSDRGNYTCFVRRDSHYDEAVVELRVTASGSAPLIVLERYQDGGIRAACRSAGWFPRPQLLWRDPGGRHLPALSENVTQDASGLFAAESSIILTRGANRELSCWVQHVPRGPEQRSAFYVSDPFFQNARPWMTALGVILVALAALLVVAVYLFKIKGTALARRWGKGLGSPLGGLGNAGMVPESPHLSGARAGSLSPAVEVVLDPDTAHCDLVLSDGCKSVKREDTRQDIPDIPERFNPWRCVLGREGFTSGRYYWEVEAEDGGGWTVGVSREDVTRKGEIEFKPEEGIWAVGKWAGQFQALTSPNRTLLPEIQTPRRIRVSLDYEEGRVTFFSVDEEIPVFTFTLASFEGRRVHPWVWLGPGTLLRMWP</sequence>
<keyword evidence="8" id="KW-0325">Glycoprotein</keyword>
<evidence type="ECO:0000256" key="7">
    <source>
        <dbReference type="ARBA" id="ARBA00023157"/>
    </source>
</evidence>
<evidence type="ECO:0000256" key="3">
    <source>
        <dbReference type="ARBA" id="ARBA00022692"/>
    </source>
</evidence>
<dbReference type="FunFam" id="2.60.120.920:FF:000004">
    <property type="entry name" value="Butyrophilin subfamily 1 member A1"/>
    <property type="match status" value="1"/>
</dbReference>
<protein>
    <submittedName>
        <fullName evidence="13">BT1A1 protein</fullName>
    </submittedName>
</protein>
<dbReference type="PROSITE" id="PS50188">
    <property type="entry name" value="B302_SPRY"/>
    <property type="match status" value="1"/>
</dbReference>
<dbReference type="GO" id="GO:0009897">
    <property type="term" value="C:external side of plasma membrane"/>
    <property type="evidence" value="ECO:0007669"/>
    <property type="project" value="TreeGrafter"/>
</dbReference>
<dbReference type="Pfam" id="PF00622">
    <property type="entry name" value="SPRY"/>
    <property type="match status" value="1"/>
</dbReference>
<feature type="domain" description="B30.2/SPRY" evidence="11">
    <location>
        <begin position="301"/>
        <end position="490"/>
    </location>
</feature>
<dbReference type="GO" id="GO:0050852">
    <property type="term" value="P:T cell receptor signaling pathway"/>
    <property type="evidence" value="ECO:0007669"/>
    <property type="project" value="TreeGrafter"/>
</dbReference>
<dbReference type="InterPro" id="IPR001870">
    <property type="entry name" value="B30.2/SPRY"/>
</dbReference>
<dbReference type="GO" id="GO:0005102">
    <property type="term" value="F:signaling receptor binding"/>
    <property type="evidence" value="ECO:0007669"/>
    <property type="project" value="TreeGrafter"/>
</dbReference>
<dbReference type="InterPro" id="IPR003599">
    <property type="entry name" value="Ig_sub"/>
</dbReference>
<feature type="non-terminal residue" evidence="13">
    <location>
        <position position="1"/>
    </location>
</feature>
<dbReference type="Pfam" id="PF07686">
    <property type="entry name" value="V-set"/>
    <property type="match status" value="1"/>
</dbReference>
<reference evidence="13 14" key="1">
    <citation type="submission" date="2019-09" db="EMBL/GenBank/DDBJ databases">
        <title>Bird 10,000 Genomes (B10K) Project - Family phase.</title>
        <authorList>
            <person name="Zhang G."/>
        </authorList>
    </citation>
    <scope>NUCLEOTIDE SEQUENCE [LARGE SCALE GENOMIC DNA]</scope>
    <source>
        <strain evidence="13">B10K-CU-031-01</strain>
        <tissue evidence="13">Muscle</tissue>
    </source>
</reference>
<dbReference type="FunFam" id="2.60.40.10:FF:000208">
    <property type="entry name" value="Butyrophilin subfamily 1 member A1"/>
    <property type="match status" value="1"/>
</dbReference>
<keyword evidence="6 10" id="KW-0472">Membrane</keyword>
<keyword evidence="5 10" id="KW-1133">Transmembrane helix</keyword>
<dbReference type="InterPro" id="IPR007110">
    <property type="entry name" value="Ig-like_dom"/>
</dbReference>
<gene>
    <name evidence="13" type="primary">Btn1a1_0</name>
    <name evidence="13" type="ORF">ARDKOR_R00365</name>
</gene>
<dbReference type="InterPro" id="IPR036179">
    <property type="entry name" value="Ig-like_dom_sf"/>
</dbReference>
<dbReference type="GO" id="GO:0001817">
    <property type="term" value="P:regulation of cytokine production"/>
    <property type="evidence" value="ECO:0007669"/>
    <property type="project" value="TreeGrafter"/>
</dbReference>
<organism evidence="13 14">
    <name type="scientific">Ardeotis kori</name>
    <dbReference type="NCBI Taxonomy" id="89386"/>
    <lineage>
        <taxon>Eukaryota</taxon>
        <taxon>Metazoa</taxon>
        <taxon>Chordata</taxon>
        <taxon>Craniata</taxon>
        <taxon>Vertebrata</taxon>
        <taxon>Euteleostomi</taxon>
        <taxon>Archelosauria</taxon>
        <taxon>Archosauria</taxon>
        <taxon>Dinosauria</taxon>
        <taxon>Saurischia</taxon>
        <taxon>Theropoda</taxon>
        <taxon>Coelurosauria</taxon>
        <taxon>Aves</taxon>
        <taxon>Neognathae</taxon>
        <taxon>Neoaves</taxon>
        <taxon>Otidimorphae</taxon>
        <taxon>Otidiformes</taxon>
        <taxon>Otididae</taxon>
        <taxon>Ardeotis</taxon>
    </lineage>
</organism>
<feature type="domain" description="Ig-like" evidence="12">
    <location>
        <begin position="153"/>
        <end position="241"/>
    </location>
</feature>
<evidence type="ECO:0000256" key="10">
    <source>
        <dbReference type="SAM" id="Phobius"/>
    </source>
</evidence>
<dbReference type="Gene3D" id="2.60.120.920">
    <property type="match status" value="1"/>
</dbReference>
<dbReference type="EMBL" id="VWPR01001515">
    <property type="protein sequence ID" value="NXE27496.1"/>
    <property type="molecule type" value="Genomic_DNA"/>
</dbReference>
<comment type="subcellular location">
    <subcellularLocation>
        <location evidence="1">Membrane</location>
        <topology evidence="1">Single-pass type I membrane protein</topology>
    </subcellularLocation>
</comment>
<dbReference type="PANTHER" id="PTHR24100">
    <property type="entry name" value="BUTYROPHILIN"/>
    <property type="match status" value="1"/>
</dbReference>
<dbReference type="AlphaFoldDB" id="A0A7K8LDW3"/>
<name>A0A7K8LDW3_9AVES</name>
<dbReference type="PRINTS" id="PR01407">
    <property type="entry name" value="BUTYPHLNCDUF"/>
</dbReference>
<evidence type="ECO:0000256" key="1">
    <source>
        <dbReference type="ARBA" id="ARBA00004479"/>
    </source>
</evidence>
<feature type="transmembrane region" description="Helical" evidence="10">
    <location>
        <begin position="251"/>
        <end position="273"/>
    </location>
</feature>
<dbReference type="InterPro" id="IPR003879">
    <property type="entry name" value="Butyrophylin_SPRY"/>
</dbReference>
<evidence type="ECO:0000313" key="14">
    <source>
        <dbReference type="Proteomes" id="UP000560386"/>
    </source>
</evidence>
<evidence type="ECO:0000259" key="11">
    <source>
        <dbReference type="PROSITE" id="PS50188"/>
    </source>
</evidence>
<evidence type="ECO:0000256" key="6">
    <source>
        <dbReference type="ARBA" id="ARBA00023136"/>
    </source>
</evidence>
<evidence type="ECO:0000259" key="12">
    <source>
        <dbReference type="PROSITE" id="PS50835"/>
    </source>
</evidence>
<keyword evidence="7" id="KW-1015">Disulfide bond</keyword>
<dbReference type="InterPro" id="IPR013783">
    <property type="entry name" value="Ig-like_fold"/>
</dbReference>
<proteinExistence type="inferred from homology"/>
<keyword evidence="4" id="KW-0732">Signal</keyword>
<keyword evidence="14" id="KW-1185">Reference proteome</keyword>
<keyword evidence="9" id="KW-0393">Immunoglobulin domain</keyword>
<dbReference type="PANTHER" id="PTHR24100:SF149">
    <property type="entry name" value="BG-LIKE ANTIGEN 1-RELATED"/>
    <property type="match status" value="1"/>
</dbReference>
<accession>A0A7K8LDW3</accession>
<dbReference type="SUPFAM" id="SSF49899">
    <property type="entry name" value="Concanavalin A-like lectins/glucanases"/>
    <property type="match status" value="1"/>
</dbReference>
<dbReference type="InterPro" id="IPR053896">
    <property type="entry name" value="BTN3A2-like_Ig-C"/>
</dbReference>
<dbReference type="SUPFAM" id="SSF48726">
    <property type="entry name" value="Immunoglobulin"/>
    <property type="match status" value="2"/>
</dbReference>
<evidence type="ECO:0000313" key="13">
    <source>
        <dbReference type="EMBL" id="NXE27496.1"/>
    </source>
</evidence>
<evidence type="ECO:0000256" key="2">
    <source>
        <dbReference type="ARBA" id="ARBA00007591"/>
    </source>
</evidence>
<dbReference type="PROSITE" id="PS50835">
    <property type="entry name" value="IG_LIKE"/>
    <property type="match status" value="2"/>
</dbReference>
<dbReference type="InterPro" id="IPR013106">
    <property type="entry name" value="Ig_V-set"/>
</dbReference>
<dbReference type="SMART" id="SM00409">
    <property type="entry name" value="IG"/>
    <property type="match status" value="1"/>
</dbReference>
<evidence type="ECO:0000256" key="5">
    <source>
        <dbReference type="ARBA" id="ARBA00022989"/>
    </source>
</evidence>
<dbReference type="CDD" id="cd05713">
    <property type="entry name" value="IgV_MOG_like"/>
    <property type="match status" value="1"/>
</dbReference>
<dbReference type="FunFam" id="2.60.40.10:FF:000088">
    <property type="entry name" value="Butyrophilin subfamily 1 member A1"/>
    <property type="match status" value="1"/>
</dbReference>
<evidence type="ECO:0000256" key="8">
    <source>
        <dbReference type="ARBA" id="ARBA00023180"/>
    </source>
</evidence>
<dbReference type="SMART" id="SM00589">
    <property type="entry name" value="PRY"/>
    <property type="match status" value="1"/>
</dbReference>
<dbReference type="InterPro" id="IPR003598">
    <property type="entry name" value="Ig_sub2"/>
</dbReference>
<evidence type="ECO:0000256" key="9">
    <source>
        <dbReference type="ARBA" id="ARBA00023319"/>
    </source>
</evidence>
<dbReference type="Pfam" id="PF22705">
    <property type="entry name" value="C2-set_3"/>
    <property type="match status" value="1"/>
</dbReference>
<dbReference type="InterPro" id="IPR050504">
    <property type="entry name" value="IgSF_BTN/MOG"/>
</dbReference>
<dbReference type="Proteomes" id="UP000560386">
    <property type="component" value="Unassembled WGS sequence"/>
</dbReference>
<feature type="domain" description="Ig-like" evidence="12">
    <location>
        <begin position="33"/>
        <end position="147"/>
    </location>
</feature>
<comment type="similarity">
    <text evidence="2">Belongs to the immunoglobulin superfamily. BTN/MOG family.</text>
</comment>
<dbReference type="SMART" id="SM00449">
    <property type="entry name" value="SPRY"/>
    <property type="match status" value="1"/>
</dbReference>
<dbReference type="InterPro" id="IPR043136">
    <property type="entry name" value="B30.2/SPRY_sf"/>
</dbReference>
<dbReference type="InterPro" id="IPR013320">
    <property type="entry name" value="ConA-like_dom_sf"/>
</dbReference>
<keyword evidence="3 10" id="KW-0812">Transmembrane</keyword>
<evidence type="ECO:0000256" key="4">
    <source>
        <dbReference type="ARBA" id="ARBA00022729"/>
    </source>
</evidence>
<dbReference type="SMART" id="SM00408">
    <property type="entry name" value="IGc2"/>
    <property type="match status" value="1"/>
</dbReference>
<comment type="caution">
    <text evidence="13">The sequence shown here is derived from an EMBL/GenBank/DDBJ whole genome shotgun (WGS) entry which is preliminary data.</text>
</comment>
<dbReference type="InterPro" id="IPR006574">
    <property type="entry name" value="PRY"/>
</dbReference>
<dbReference type="SMART" id="SM00406">
    <property type="entry name" value="IGv"/>
    <property type="match status" value="1"/>
</dbReference>
<dbReference type="InterPro" id="IPR003877">
    <property type="entry name" value="SPRY_dom"/>
</dbReference>
<dbReference type="Pfam" id="PF13765">
    <property type="entry name" value="PRY"/>
    <property type="match status" value="1"/>
</dbReference>
<dbReference type="CDD" id="cd12888">
    <property type="entry name" value="SPRY_PRY_TRIM7_like"/>
    <property type="match status" value="1"/>
</dbReference>
<dbReference type="Gene3D" id="2.60.40.10">
    <property type="entry name" value="Immunoglobulins"/>
    <property type="match status" value="2"/>
</dbReference>
<feature type="non-terminal residue" evidence="13">
    <location>
        <position position="490"/>
    </location>
</feature>